<dbReference type="EMBL" id="RYFI01000021">
    <property type="protein sequence ID" value="RXF69593.1"/>
    <property type="molecule type" value="Genomic_DNA"/>
</dbReference>
<gene>
    <name evidence="4" type="ORF">EK403_18515</name>
</gene>
<dbReference type="OrthoDB" id="9800595at2"/>
<dbReference type="GO" id="GO:0005829">
    <property type="term" value="C:cytosol"/>
    <property type="evidence" value="ECO:0007669"/>
    <property type="project" value="TreeGrafter"/>
</dbReference>
<dbReference type="CDD" id="cd24008">
    <property type="entry name" value="ASKHA_NBD_GLK"/>
    <property type="match status" value="1"/>
</dbReference>
<evidence type="ECO:0000256" key="2">
    <source>
        <dbReference type="ARBA" id="ARBA00022777"/>
    </source>
</evidence>
<keyword evidence="1" id="KW-0808">Transferase</keyword>
<dbReference type="GO" id="GO:0005524">
    <property type="term" value="F:ATP binding"/>
    <property type="evidence" value="ECO:0007669"/>
    <property type="project" value="InterPro"/>
</dbReference>
<keyword evidence="2 4" id="KW-0418">Kinase</keyword>
<evidence type="ECO:0000256" key="1">
    <source>
        <dbReference type="ARBA" id="ARBA00022679"/>
    </source>
</evidence>
<dbReference type="InterPro" id="IPR050201">
    <property type="entry name" value="Bacterial_glucokinase"/>
</dbReference>
<proteinExistence type="inferred from homology"/>
<dbReference type="Gene3D" id="3.30.420.40">
    <property type="match status" value="1"/>
</dbReference>
<comment type="similarity">
    <text evidence="3">Belongs to the bacterial glucokinase family.</text>
</comment>
<organism evidence="4 5">
    <name type="scientific">Hansschlegelia zhihuaiae</name>
    <dbReference type="NCBI Taxonomy" id="405005"/>
    <lineage>
        <taxon>Bacteria</taxon>
        <taxon>Pseudomonadati</taxon>
        <taxon>Pseudomonadota</taxon>
        <taxon>Alphaproteobacteria</taxon>
        <taxon>Hyphomicrobiales</taxon>
        <taxon>Methylopilaceae</taxon>
        <taxon>Hansschlegelia</taxon>
    </lineage>
</organism>
<dbReference type="GO" id="GO:0006096">
    <property type="term" value="P:glycolytic process"/>
    <property type="evidence" value="ECO:0007669"/>
    <property type="project" value="InterPro"/>
</dbReference>
<dbReference type="PROSITE" id="PS01125">
    <property type="entry name" value="ROK"/>
    <property type="match status" value="1"/>
</dbReference>
<sequence>MSDVTLLVADIGGTHGRFGLLEGDGLRPGGVGIEEGDAHATFEDAVAAYLGKAGARPDRAVFAVAGPVDGGRARITNRPNWTIDAGSLRRRFGFAQVTLLNDFAAQALCLPHLEPDETRRIGGARPRAGVKAAVGPGTGLGVAALLPEGNGWRALAGEGGHVEFAAVTPREAAAFEVIRKARGRVSAEDVLSGPGLARLHDAFAAIDGETEPGLQPGEVVASAGSGGARAAATVDAFLDMLARFCGDVALTFGAWGGVHLCGGVAPRLLDRLDAARFRSCFEAKPPHGERLSAVATLVVLSPIAGLIGCAAAAQATDDPGSSRGSK</sequence>
<accession>A0A4Q0M9G3</accession>
<dbReference type="Pfam" id="PF02685">
    <property type="entry name" value="Glucokinase"/>
    <property type="match status" value="1"/>
</dbReference>
<dbReference type="GO" id="GO:0004340">
    <property type="term" value="F:glucokinase activity"/>
    <property type="evidence" value="ECO:0007669"/>
    <property type="project" value="InterPro"/>
</dbReference>
<evidence type="ECO:0000313" key="4">
    <source>
        <dbReference type="EMBL" id="RXF69593.1"/>
    </source>
</evidence>
<dbReference type="InterPro" id="IPR043129">
    <property type="entry name" value="ATPase_NBD"/>
</dbReference>
<dbReference type="SUPFAM" id="SSF53067">
    <property type="entry name" value="Actin-like ATPase domain"/>
    <property type="match status" value="1"/>
</dbReference>
<evidence type="ECO:0000256" key="3">
    <source>
        <dbReference type="RuleBase" id="RU004046"/>
    </source>
</evidence>
<keyword evidence="5" id="KW-1185">Reference proteome</keyword>
<dbReference type="Gene3D" id="3.40.367.20">
    <property type="match status" value="1"/>
</dbReference>
<dbReference type="InterPro" id="IPR003836">
    <property type="entry name" value="Glucokinase"/>
</dbReference>
<protein>
    <submittedName>
        <fullName evidence="4">Glucokinase</fullName>
    </submittedName>
</protein>
<dbReference type="PANTHER" id="PTHR47690">
    <property type="entry name" value="GLUCOKINASE"/>
    <property type="match status" value="1"/>
</dbReference>
<dbReference type="Proteomes" id="UP000289708">
    <property type="component" value="Unassembled WGS sequence"/>
</dbReference>
<name>A0A4Q0M9G3_9HYPH</name>
<dbReference type="PANTHER" id="PTHR47690:SF1">
    <property type="entry name" value="GLUCOKINASE"/>
    <property type="match status" value="1"/>
</dbReference>
<evidence type="ECO:0000313" key="5">
    <source>
        <dbReference type="Proteomes" id="UP000289708"/>
    </source>
</evidence>
<dbReference type="AlphaFoldDB" id="A0A4Q0M9G3"/>
<dbReference type="GO" id="GO:0005536">
    <property type="term" value="F:D-glucose binding"/>
    <property type="evidence" value="ECO:0007669"/>
    <property type="project" value="InterPro"/>
</dbReference>
<reference evidence="4 5" key="1">
    <citation type="submission" date="2018-12" db="EMBL/GenBank/DDBJ databases">
        <title>bacterium Hansschlegelia zhihuaiae S113.</title>
        <authorList>
            <person name="He J."/>
        </authorList>
    </citation>
    <scope>NUCLEOTIDE SEQUENCE [LARGE SCALE GENOMIC DNA]</scope>
    <source>
        <strain evidence="4 5">S 113</strain>
    </source>
</reference>
<comment type="caution">
    <text evidence="4">The sequence shown here is derived from an EMBL/GenBank/DDBJ whole genome shotgun (WGS) entry which is preliminary data.</text>
</comment>
<dbReference type="InterPro" id="IPR049874">
    <property type="entry name" value="ROK_cs"/>
</dbReference>